<evidence type="ECO:0008006" key="4">
    <source>
        <dbReference type="Google" id="ProtNLM"/>
    </source>
</evidence>
<evidence type="ECO:0000313" key="2">
    <source>
        <dbReference type="EMBL" id="RPD59521.1"/>
    </source>
</evidence>
<feature type="region of interest" description="Disordered" evidence="1">
    <location>
        <begin position="146"/>
        <end position="166"/>
    </location>
</feature>
<sequence length="349" mass="39820">MGQYWEIFNISRRQVGEIEGRGLKFGEFFFVKQDFLVRSLTIPFESPELLAYYDLVPKRRYENGLLSLPDELLLEIIAYARRIATLWDVACFAITCRKMLILSRDSLNYDRAVEAAPWYSCRIACIGDYATVDDLPDQIMNAAQRAQLKKSNERESNEESDGESDGESYAGLYSYMIGRTVLFHGAFALPKEAQRHFYRMAKGDQALYRAALSLSYPNRDDWALFNVTKEVYVRASALAELAGKPSDPQPFLPSCRVDLGHALLIRIAWSSDGSLSMRTDIDIHRGPWAGDRFFISTMDKPPPCYKALTMKGWRDVSEEIVRDLKEIYNGDAEALGGPVFEQDEDGWEY</sequence>
<reference evidence="2" key="1">
    <citation type="journal article" date="2018" name="Genome Biol. Evol.">
        <title>Genomics and development of Lentinus tigrinus, a white-rot wood-decaying mushroom with dimorphic fruiting bodies.</title>
        <authorList>
            <person name="Wu B."/>
            <person name="Xu Z."/>
            <person name="Knudson A."/>
            <person name="Carlson A."/>
            <person name="Chen N."/>
            <person name="Kovaka S."/>
            <person name="LaButti K."/>
            <person name="Lipzen A."/>
            <person name="Pennachio C."/>
            <person name="Riley R."/>
            <person name="Schakwitz W."/>
            <person name="Umezawa K."/>
            <person name="Ohm R.A."/>
            <person name="Grigoriev I.V."/>
            <person name="Nagy L.G."/>
            <person name="Gibbons J."/>
            <person name="Hibbett D."/>
        </authorList>
    </citation>
    <scope>NUCLEOTIDE SEQUENCE [LARGE SCALE GENOMIC DNA]</scope>
    <source>
        <strain evidence="2">ALCF2SS1-6</strain>
    </source>
</reference>
<proteinExistence type="predicted"/>
<protein>
    <recommendedName>
        <fullName evidence="4">F-box domain-containing protein</fullName>
    </recommendedName>
</protein>
<name>A0A5C2S747_9APHY</name>
<dbReference type="EMBL" id="ML122269">
    <property type="protein sequence ID" value="RPD59521.1"/>
    <property type="molecule type" value="Genomic_DNA"/>
</dbReference>
<evidence type="ECO:0000313" key="3">
    <source>
        <dbReference type="Proteomes" id="UP000313359"/>
    </source>
</evidence>
<keyword evidence="3" id="KW-1185">Reference proteome</keyword>
<organism evidence="2 3">
    <name type="scientific">Lentinus tigrinus ALCF2SS1-6</name>
    <dbReference type="NCBI Taxonomy" id="1328759"/>
    <lineage>
        <taxon>Eukaryota</taxon>
        <taxon>Fungi</taxon>
        <taxon>Dikarya</taxon>
        <taxon>Basidiomycota</taxon>
        <taxon>Agaricomycotina</taxon>
        <taxon>Agaricomycetes</taxon>
        <taxon>Polyporales</taxon>
        <taxon>Polyporaceae</taxon>
        <taxon>Lentinus</taxon>
    </lineage>
</organism>
<gene>
    <name evidence="2" type="ORF">L227DRAFT_627414</name>
</gene>
<accession>A0A5C2S747</accession>
<evidence type="ECO:0000256" key="1">
    <source>
        <dbReference type="SAM" id="MobiDB-lite"/>
    </source>
</evidence>
<dbReference type="OrthoDB" id="2588098at2759"/>
<dbReference type="AlphaFoldDB" id="A0A5C2S747"/>
<dbReference type="Proteomes" id="UP000313359">
    <property type="component" value="Unassembled WGS sequence"/>
</dbReference>